<name>A0ABP9G0B7_9MICC</name>
<proteinExistence type="predicted"/>
<gene>
    <name evidence="1" type="ORF">GCM10025790_10090</name>
</gene>
<comment type="caution">
    <text evidence="1">The sequence shown here is derived from an EMBL/GenBank/DDBJ whole genome shotgun (WGS) entry which is preliminary data.</text>
</comment>
<reference evidence="2" key="1">
    <citation type="journal article" date="2019" name="Int. J. Syst. Evol. Microbiol.">
        <title>The Global Catalogue of Microorganisms (GCM) 10K type strain sequencing project: providing services to taxonomists for standard genome sequencing and annotation.</title>
        <authorList>
            <consortium name="The Broad Institute Genomics Platform"/>
            <consortium name="The Broad Institute Genome Sequencing Center for Infectious Disease"/>
            <person name="Wu L."/>
            <person name="Ma J."/>
        </authorList>
    </citation>
    <scope>NUCLEOTIDE SEQUENCE [LARGE SCALE GENOMIC DNA]</scope>
    <source>
        <strain evidence="2">JCM 19129</strain>
    </source>
</reference>
<organism evidence="1 2">
    <name type="scientific">Nesterenkonia rhizosphaerae</name>
    <dbReference type="NCBI Taxonomy" id="1348272"/>
    <lineage>
        <taxon>Bacteria</taxon>
        <taxon>Bacillati</taxon>
        <taxon>Actinomycetota</taxon>
        <taxon>Actinomycetes</taxon>
        <taxon>Micrococcales</taxon>
        <taxon>Micrococcaceae</taxon>
        <taxon>Nesterenkonia</taxon>
    </lineage>
</organism>
<dbReference type="Proteomes" id="UP001500368">
    <property type="component" value="Unassembled WGS sequence"/>
</dbReference>
<dbReference type="EMBL" id="BAABLW010000005">
    <property type="protein sequence ID" value="GAA4916714.1"/>
    <property type="molecule type" value="Genomic_DNA"/>
</dbReference>
<accession>A0ABP9G0B7</accession>
<evidence type="ECO:0000313" key="2">
    <source>
        <dbReference type="Proteomes" id="UP001500368"/>
    </source>
</evidence>
<keyword evidence="2" id="KW-1185">Reference proteome</keyword>
<protein>
    <submittedName>
        <fullName evidence="1">Uncharacterized protein</fullName>
    </submittedName>
</protein>
<evidence type="ECO:0000313" key="1">
    <source>
        <dbReference type="EMBL" id="GAA4916714.1"/>
    </source>
</evidence>
<sequence>MRTDVVQKIGSVEIVPRDLDEAITLINQDQGSWTILISPHRTHNEYRHLVYRARAAQEETLVAFHVTRLSPLGTAVLAEMGQTLVKALPPHQILPALAALESQIRCLTVTPSVIDMSEPKIPLLLHARSWIPGGTYIAERGHHARAFSARRPERALETFDSADEGYIAVVAESAAEGKRGQRMQHVMELLLEHLDSPNVVQRPNPDPQWWGSKHAAQIVLAPSKLGRAAGEAATTDISADDMQARTLCAGGALPSISGANQDKENQ</sequence>